<comment type="caution">
    <text evidence="1">The sequence shown here is derived from an EMBL/GenBank/DDBJ whole genome shotgun (WGS) entry which is preliminary data.</text>
</comment>
<dbReference type="PANTHER" id="PTHR34352">
    <property type="entry name" value="PROTEIN YHFA"/>
    <property type="match status" value="1"/>
</dbReference>
<dbReference type="Gene3D" id="3.30.300.20">
    <property type="match status" value="1"/>
</dbReference>
<dbReference type="AlphaFoldDB" id="A0A3D9HMA4"/>
<dbReference type="SUPFAM" id="SSF82784">
    <property type="entry name" value="OsmC-like"/>
    <property type="match status" value="1"/>
</dbReference>
<proteinExistence type="predicted"/>
<dbReference type="Pfam" id="PF02566">
    <property type="entry name" value="OsmC"/>
    <property type="match status" value="1"/>
</dbReference>
<evidence type="ECO:0000313" key="1">
    <source>
        <dbReference type="EMBL" id="RED50603.1"/>
    </source>
</evidence>
<name>A0A3D9HMA4_9FLAO</name>
<dbReference type="OrthoDB" id="9804010at2"/>
<gene>
    <name evidence="1" type="ORF">DFQ02_101639</name>
</gene>
<dbReference type="InterPro" id="IPR015946">
    <property type="entry name" value="KH_dom-like_a/b"/>
</dbReference>
<keyword evidence="2" id="KW-1185">Reference proteome</keyword>
<accession>A0A3D9HMA4</accession>
<dbReference type="PANTHER" id="PTHR34352:SF1">
    <property type="entry name" value="PROTEIN YHFA"/>
    <property type="match status" value="1"/>
</dbReference>
<reference evidence="1 2" key="1">
    <citation type="submission" date="2018-07" db="EMBL/GenBank/DDBJ databases">
        <title>Genomic Encyclopedia of Type Strains, Phase III (KMG-III): the genomes of soil and plant-associated and newly described type strains.</title>
        <authorList>
            <person name="Whitman W."/>
        </authorList>
    </citation>
    <scope>NUCLEOTIDE SEQUENCE [LARGE SCALE GENOMIC DNA]</scope>
    <source>
        <strain evidence="1 2">CECT 8487</strain>
    </source>
</reference>
<organism evidence="1 2">
    <name type="scientific">Seonamhaeicola aphaedonensis</name>
    <dbReference type="NCBI Taxonomy" id="1461338"/>
    <lineage>
        <taxon>Bacteria</taxon>
        <taxon>Pseudomonadati</taxon>
        <taxon>Bacteroidota</taxon>
        <taxon>Flavobacteriia</taxon>
        <taxon>Flavobacteriales</taxon>
        <taxon>Flavobacteriaceae</taxon>
    </lineage>
</organism>
<evidence type="ECO:0000313" key="2">
    <source>
        <dbReference type="Proteomes" id="UP000256629"/>
    </source>
</evidence>
<dbReference type="InterPro" id="IPR003718">
    <property type="entry name" value="OsmC/Ohr_fam"/>
</dbReference>
<dbReference type="Proteomes" id="UP000256629">
    <property type="component" value="Unassembled WGS sequence"/>
</dbReference>
<dbReference type="RefSeq" id="WP_116039520.1">
    <property type="nucleotide sequence ID" value="NZ_QRDX01000001.1"/>
</dbReference>
<dbReference type="EMBL" id="QRDX01000001">
    <property type="protein sequence ID" value="RED50603.1"/>
    <property type="molecule type" value="Genomic_DNA"/>
</dbReference>
<dbReference type="InterPro" id="IPR036102">
    <property type="entry name" value="OsmC/Ohrsf"/>
</dbReference>
<sequence>MGVKVTTKWLGDIKFESTNPSGHNLFIDAGEESGGKGEGFRPKALMLSGLAGCSGIDVAALIKKMKLNVDDFTIEIDANLTEEHPKYYDNVLMSFHFYGPDLNEKKLQRAVDLSVEKYCGVMEMFRQFAEVIVETHFHNKRA</sequence>
<protein>
    <submittedName>
        <fullName evidence="1">Putative redox protein</fullName>
    </submittedName>
</protein>